<dbReference type="RefSeq" id="XP_007321628.1">
    <property type="nucleotide sequence ID" value="XM_007321566.1"/>
</dbReference>
<dbReference type="GeneID" id="18811817"/>
<dbReference type="EMBL" id="GL945438">
    <property type="protein sequence ID" value="EGO21842.1"/>
    <property type="molecule type" value="Genomic_DNA"/>
</dbReference>
<proteinExistence type="predicted"/>
<accession>F8P5F5</accession>
<gene>
    <name evidence="1" type="ORF">SERLADRAFT_397321</name>
</gene>
<dbReference type="KEGG" id="sla:SERLADRAFT_397321"/>
<dbReference type="Proteomes" id="UP000008064">
    <property type="component" value="Unassembled WGS sequence"/>
</dbReference>
<name>F8P5F5_SERL9</name>
<organism>
    <name type="scientific">Serpula lacrymans var. lacrymans (strain S7.9)</name>
    <name type="common">Dry rot fungus</name>
    <dbReference type="NCBI Taxonomy" id="578457"/>
    <lineage>
        <taxon>Eukaryota</taxon>
        <taxon>Fungi</taxon>
        <taxon>Dikarya</taxon>
        <taxon>Basidiomycota</taxon>
        <taxon>Agaricomycotina</taxon>
        <taxon>Agaricomycetes</taxon>
        <taxon>Agaricomycetidae</taxon>
        <taxon>Boletales</taxon>
        <taxon>Coniophorineae</taxon>
        <taxon>Serpulaceae</taxon>
        <taxon>Serpula</taxon>
    </lineage>
</organism>
<sequence length="55" mass="6078">MAARRWRIKGCGGWTVSGIARFEWLKGGNEIDVLREVDVLVVVSGRGPPPDGEFH</sequence>
<reference evidence="1" key="1">
    <citation type="submission" date="2011-04" db="EMBL/GenBank/DDBJ databases">
        <title>Evolution of plant cell wall degrading machinery underlies the functional diversity of forest fungi.</title>
        <authorList>
            <consortium name="US DOE Joint Genome Institute (JGI-PGF)"/>
            <person name="Eastwood D.C."/>
            <person name="Floudas D."/>
            <person name="Binder M."/>
            <person name="Majcherczyk A."/>
            <person name="Schneider P."/>
            <person name="Aerts A."/>
            <person name="Asiegbu F.O."/>
            <person name="Baker S.E."/>
            <person name="Barry K."/>
            <person name="Bendiksby M."/>
            <person name="Blumentritt M."/>
            <person name="Coutinho P.M."/>
            <person name="Cullen D."/>
            <person name="Cullen D."/>
            <person name="Gathman A."/>
            <person name="Goodell B."/>
            <person name="Henrissat B."/>
            <person name="Ihrmark K."/>
            <person name="Kauserud H."/>
            <person name="Kohler A."/>
            <person name="LaButti K."/>
            <person name="Lapidus A."/>
            <person name="Lavin J.L."/>
            <person name="Lee Y.-H."/>
            <person name="Lindquist E."/>
            <person name="Lilly W."/>
            <person name="Lucas S."/>
            <person name="Morin E."/>
            <person name="Murat C."/>
            <person name="Oguiza J.A."/>
            <person name="Park J."/>
            <person name="Pisabarro A.G."/>
            <person name="Riley R."/>
            <person name="Rosling A."/>
            <person name="Salamov A."/>
            <person name="Schmidt O."/>
            <person name="Schmutz J."/>
            <person name="Skrede I."/>
            <person name="Stenlid J."/>
            <person name="Wiebenga A."/>
            <person name="Xie X."/>
            <person name="Kues U."/>
            <person name="Hibbett D.S."/>
            <person name="Hoffmeister D."/>
            <person name="Hogberg N."/>
            <person name="Martin F."/>
            <person name="Grigoriev I.V."/>
            <person name="Watkinson S.C."/>
        </authorList>
    </citation>
    <scope>NUCLEOTIDE SEQUENCE</scope>
    <source>
        <strain evidence="1">S7.9</strain>
    </source>
</reference>
<evidence type="ECO:0000313" key="1">
    <source>
        <dbReference type="EMBL" id="EGO21842.1"/>
    </source>
</evidence>
<dbReference type="AlphaFoldDB" id="F8P5F5"/>
<protein>
    <submittedName>
        <fullName evidence="1">Uncharacterized protein</fullName>
    </submittedName>
</protein>
<dbReference type="HOGENOM" id="CLU_3033851_0_0_1"/>